<dbReference type="Pfam" id="PF03732">
    <property type="entry name" value="Retrotrans_gag"/>
    <property type="match status" value="1"/>
</dbReference>
<feature type="compositionally biased region" description="Polar residues" evidence="1">
    <location>
        <begin position="1"/>
        <end position="21"/>
    </location>
</feature>
<evidence type="ECO:0000259" key="2">
    <source>
        <dbReference type="Pfam" id="PF03732"/>
    </source>
</evidence>
<feature type="region of interest" description="Disordered" evidence="1">
    <location>
        <begin position="1"/>
        <end position="73"/>
    </location>
</feature>
<dbReference type="EMBL" id="LXQA010146543">
    <property type="protein sequence ID" value="MCI25313.1"/>
    <property type="molecule type" value="Genomic_DNA"/>
</dbReference>
<sequence>MAKQGPSSSRSRGNHGHNSPTIVPDNSPPRRSPHGSDEEDYRCHLSKEIMRAPIPAGFERPPPLRTYDGQSDPDEHIDNINAILDFRMVSGAIRCRLFSTTLKKGAMTWYQSLAPQSVSSWKDLTEQFCRHFTASRPHPKTVATLEAIFQGKDESLQNFIER</sequence>
<feature type="domain" description="Retrotransposon gag" evidence="2">
    <location>
        <begin position="96"/>
        <end position="162"/>
    </location>
</feature>
<accession>A0A392QLN4</accession>
<proteinExistence type="predicted"/>
<evidence type="ECO:0000313" key="3">
    <source>
        <dbReference type="EMBL" id="MCI25313.1"/>
    </source>
</evidence>
<dbReference type="InterPro" id="IPR005162">
    <property type="entry name" value="Retrotrans_gag_dom"/>
</dbReference>
<organism evidence="3 4">
    <name type="scientific">Trifolium medium</name>
    <dbReference type="NCBI Taxonomy" id="97028"/>
    <lineage>
        <taxon>Eukaryota</taxon>
        <taxon>Viridiplantae</taxon>
        <taxon>Streptophyta</taxon>
        <taxon>Embryophyta</taxon>
        <taxon>Tracheophyta</taxon>
        <taxon>Spermatophyta</taxon>
        <taxon>Magnoliopsida</taxon>
        <taxon>eudicotyledons</taxon>
        <taxon>Gunneridae</taxon>
        <taxon>Pentapetalae</taxon>
        <taxon>rosids</taxon>
        <taxon>fabids</taxon>
        <taxon>Fabales</taxon>
        <taxon>Fabaceae</taxon>
        <taxon>Papilionoideae</taxon>
        <taxon>50 kb inversion clade</taxon>
        <taxon>NPAAA clade</taxon>
        <taxon>Hologalegina</taxon>
        <taxon>IRL clade</taxon>
        <taxon>Trifolieae</taxon>
        <taxon>Trifolium</taxon>
    </lineage>
</organism>
<name>A0A392QLN4_9FABA</name>
<protein>
    <recommendedName>
        <fullName evidence="2">Retrotransposon gag domain-containing protein</fullName>
    </recommendedName>
</protein>
<feature type="compositionally biased region" description="Basic and acidic residues" evidence="1">
    <location>
        <begin position="41"/>
        <end position="50"/>
    </location>
</feature>
<dbReference type="Proteomes" id="UP000265520">
    <property type="component" value="Unassembled WGS sequence"/>
</dbReference>
<dbReference type="PANTHER" id="PTHR33223">
    <property type="entry name" value="CCHC-TYPE DOMAIN-CONTAINING PROTEIN"/>
    <property type="match status" value="1"/>
</dbReference>
<evidence type="ECO:0000313" key="4">
    <source>
        <dbReference type="Proteomes" id="UP000265520"/>
    </source>
</evidence>
<dbReference type="AlphaFoldDB" id="A0A392QLN4"/>
<keyword evidence="4" id="KW-1185">Reference proteome</keyword>
<comment type="caution">
    <text evidence="3">The sequence shown here is derived from an EMBL/GenBank/DDBJ whole genome shotgun (WGS) entry which is preliminary data.</text>
</comment>
<dbReference type="PANTHER" id="PTHR33223:SF10">
    <property type="entry name" value="AMINOTRANSFERASE-LIKE PLANT MOBILE DOMAIN-CONTAINING PROTEIN"/>
    <property type="match status" value="1"/>
</dbReference>
<reference evidence="3 4" key="1">
    <citation type="journal article" date="2018" name="Front. Plant Sci.">
        <title>Red Clover (Trifolium pratense) and Zigzag Clover (T. medium) - A Picture of Genomic Similarities and Differences.</title>
        <authorList>
            <person name="Dluhosova J."/>
            <person name="Istvanek J."/>
            <person name="Nedelnik J."/>
            <person name="Repkova J."/>
        </authorList>
    </citation>
    <scope>NUCLEOTIDE SEQUENCE [LARGE SCALE GENOMIC DNA]</scope>
    <source>
        <strain evidence="4">cv. 10/8</strain>
        <tissue evidence="3">Leaf</tissue>
    </source>
</reference>
<evidence type="ECO:0000256" key="1">
    <source>
        <dbReference type="SAM" id="MobiDB-lite"/>
    </source>
</evidence>
<feature type="non-terminal residue" evidence="3">
    <location>
        <position position="162"/>
    </location>
</feature>